<comment type="caution">
    <text evidence="1">The sequence shown here is derived from an EMBL/GenBank/DDBJ whole genome shotgun (WGS) entry which is preliminary data.</text>
</comment>
<dbReference type="AlphaFoldDB" id="A0A8B6H3B9"/>
<proteinExistence type="predicted"/>
<evidence type="ECO:0000313" key="1">
    <source>
        <dbReference type="EMBL" id="VDI73199.1"/>
    </source>
</evidence>
<accession>A0A8B6H3B9</accession>
<protein>
    <submittedName>
        <fullName evidence="1">Uncharacterized protein</fullName>
    </submittedName>
</protein>
<keyword evidence="2" id="KW-1185">Reference proteome</keyword>
<organism evidence="1 2">
    <name type="scientific">Mytilus galloprovincialis</name>
    <name type="common">Mediterranean mussel</name>
    <dbReference type="NCBI Taxonomy" id="29158"/>
    <lineage>
        <taxon>Eukaryota</taxon>
        <taxon>Metazoa</taxon>
        <taxon>Spiralia</taxon>
        <taxon>Lophotrochozoa</taxon>
        <taxon>Mollusca</taxon>
        <taxon>Bivalvia</taxon>
        <taxon>Autobranchia</taxon>
        <taxon>Pteriomorphia</taxon>
        <taxon>Mytilida</taxon>
        <taxon>Mytiloidea</taxon>
        <taxon>Mytilidae</taxon>
        <taxon>Mytilinae</taxon>
        <taxon>Mytilus</taxon>
    </lineage>
</organism>
<sequence length="401" mass="46427">MYRRQIYRTNDINPGDIILFINHGLFQKGVILSKHQAPNNLLQVTVYYIGEAGYVSETNTIYNLDKEKVTRYAYNDLDSVIRKRVLYTAEQMKGMCVFRGLVQKSLRFVLGCVSGDLTYRQHQPIFIGFREIKLKTSACPRIENIKRWMKSNCCDKIPETIKENVPALHLCPTVFVLTSTDGETEPALLFEDKHIIKTKVETFSSPSRAKGRIRRRSNVCPTKAEPFLFVCMLATAENGDLTKQDMTLIDLLTRTTKDCADILLVIPKAHHSLSNDKRRIVSKSIEKQLKRATLTDKIYCNVFFNNETDIENRIALFAEEQVYSTVRELNKAIKRTHGEMPLNGNLPQTVIDDYEKKMKKLDFFFLPIRLTTMHVINLKFYCKCILKPKHIYIDLHLITYL</sequence>
<gene>
    <name evidence="1" type="ORF">MGAL_10B065236</name>
</gene>
<evidence type="ECO:0000313" key="2">
    <source>
        <dbReference type="Proteomes" id="UP000596742"/>
    </source>
</evidence>
<dbReference type="Proteomes" id="UP000596742">
    <property type="component" value="Unassembled WGS sequence"/>
</dbReference>
<dbReference type="EMBL" id="UYJE01009402">
    <property type="protein sequence ID" value="VDI73199.1"/>
    <property type="molecule type" value="Genomic_DNA"/>
</dbReference>
<reference evidence="1" key="1">
    <citation type="submission" date="2018-11" db="EMBL/GenBank/DDBJ databases">
        <authorList>
            <person name="Alioto T."/>
            <person name="Alioto T."/>
        </authorList>
    </citation>
    <scope>NUCLEOTIDE SEQUENCE</scope>
</reference>
<name>A0A8B6H3B9_MYTGA</name>